<dbReference type="Proteomes" id="UP000309676">
    <property type="component" value="Unassembled WGS sequence"/>
</dbReference>
<dbReference type="Gene3D" id="3.10.129.10">
    <property type="entry name" value="Hotdog Thioesterase"/>
    <property type="match status" value="1"/>
</dbReference>
<dbReference type="SUPFAM" id="SSF54637">
    <property type="entry name" value="Thioesterase/thiol ester dehydrase-isomerase"/>
    <property type="match status" value="1"/>
</dbReference>
<dbReference type="PIRSF" id="PIRSF003230">
    <property type="entry name" value="YbgC"/>
    <property type="match status" value="1"/>
</dbReference>
<organism evidence="3 4">
    <name type="scientific">Paenibacillus antri</name>
    <dbReference type="NCBI Taxonomy" id="2582848"/>
    <lineage>
        <taxon>Bacteria</taxon>
        <taxon>Bacillati</taxon>
        <taxon>Bacillota</taxon>
        <taxon>Bacilli</taxon>
        <taxon>Bacillales</taxon>
        <taxon>Paenibacillaceae</taxon>
        <taxon>Paenibacillus</taxon>
    </lineage>
</organism>
<protein>
    <submittedName>
        <fullName evidence="3">Acyl-CoA thioesterase</fullName>
    </submittedName>
</protein>
<dbReference type="NCBIfam" id="TIGR00051">
    <property type="entry name" value="YbgC/FadM family acyl-CoA thioesterase"/>
    <property type="match status" value="1"/>
</dbReference>
<dbReference type="OrthoDB" id="9800856at2"/>
<dbReference type="PANTHER" id="PTHR31793:SF27">
    <property type="entry name" value="NOVEL THIOESTERASE SUPERFAMILY DOMAIN AND SAPOSIN A-TYPE DOMAIN CONTAINING PROTEIN (0610012H03RIK)"/>
    <property type="match status" value="1"/>
</dbReference>
<dbReference type="InterPro" id="IPR006684">
    <property type="entry name" value="YbgC/YbaW"/>
</dbReference>
<accession>A0A5R9G7I2</accession>
<evidence type="ECO:0000256" key="2">
    <source>
        <dbReference type="ARBA" id="ARBA00022801"/>
    </source>
</evidence>
<evidence type="ECO:0000313" key="4">
    <source>
        <dbReference type="Proteomes" id="UP000309676"/>
    </source>
</evidence>
<reference evidence="3 4" key="1">
    <citation type="submission" date="2019-05" db="EMBL/GenBank/DDBJ databases">
        <authorList>
            <person name="Narsing Rao M.P."/>
            <person name="Li W.J."/>
        </authorList>
    </citation>
    <scope>NUCLEOTIDE SEQUENCE [LARGE SCALE GENOMIC DNA]</scope>
    <source>
        <strain evidence="3 4">SYSU_K30003</strain>
    </source>
</reference>
<comment type="similarity">
    <text evidence="1">Belongs to the 4-hydroxybenzoyl-CoA thioesterase family.</text>
</comment>
<dbReference type="PROSITE" id="PS01328">
    <property type="entry name" value="4HBCOA_THIOESTERASE"/>
    <property type="match status" value="1"/>
</dbReference>
<dbReference type="Pfam" id="PF13279">
    <property type="entry name" value="4HBT_2"/>
    <property type="match status" value="1"/>
</dbReference>
<dbReference type="RefSeq" id="WP_138195391.1">
    <property type="nucleotide sequence ID" value="NZ_VCIW01000011.1"/>
</dbReference>
<dbReference type="InterPro" id="IPR050563">
    <property type="entry name" value="4-hydroxybenzoyl-CoA_TE"/>
</dbReference>
<name>A0A5R9G7I2_9BACL</name>
<dbReference type="InterPro" id="IPR008272">
    <property type="entry name" value="HB-CoA_thioesterase_AS"/>
</dbReference>
<dbReference type="CDD" id="cd00586">
    <property type="entry name" value="4HBT"/>
    <property type="match status" value="1"/>
</dbReference>
<evidence type="ECO:0000313" key="3">
    <source>
        <dbReference type="EMBL" id="TLS51039.1"/>
    </source>
</evidence>
<keyword evidence="2" id="KW-0378">Hydrolase</keyword>
<dbReference type="AlphaFoldDB" id="A0A5R9G7I2"/>
<evidence type="ECO:0000256" key="1">
    <source>
        <dbReference type="ARBA" id="ARBA00005953"/>
    </source>
</evidence>
<gene>
    <name evidence="3" type="ORF">FE782_16750</name>
</gene>
<keyword evidence="4" id="KW-1185">Reference proteome</keyword>
<dbReference type="PANTHER" id="PTHR31793">
    <property type="entry name" value="4-HYDROXYBENZOYL-COA THIOESTERASE FAMILY MEMBER"/>
    <property type="match status" value="1"/>
</dbReference>
<dbReference type="EMBL" id="VCIW01000011">
    <property type="protein sequence ID" value="TLS51039.1"/>
    <property type="molecule type" value="Genomic_DNA"/>
</dbReference>
<comment type="caution">
    <text evidence="3">The sequence shown here is derived from an EMBL/GenBank/DDBJ whole genome shotgun (WGS) entry which is preliminary data.</text>
</comment>
<dbReference type="InterPro" id="IPR029069">
    <property type="entry name" value="HotDog_dom_sf"/>
</dbReference>
<dbReference type="GO" id="GO:0047617">
    <property type="term" value="F:fatty acyl-CoA hydrolase activity"/>
    <property type="evidence" value="ECO:0007669"/>
    <property type="project" value="TreeGrafter"/>
</dbReference>
<sequence length="142" mass="16676">MSWHEVTVRVRYQETDAMGVVYHGNYLTWFEIARTDWTRAHGFAYRAIEERGLLLPVVDITIQYKHPARYDDEVVVRCRIKELGPVRLSFEYEIARADEPDRLLVAGTSTHVWVDREWKPVRLSKAAPDIYEALSQAAERRE</sequence>
<proteinExistence type="inferred from homology"/>